<protein>
    <submittedName>
        <fullName evidence="2">Uncharacterized protein</fullName>
    </submittedName>
</protein>
<gene>
    <name evidence="2" type="ORF">Dalu01_03441</name>
</gene>
<proteinExistence type="predicted"/>
<dbReference type="RefSeq" id="WP_345457569.1">
    <property type="nucleotide sequence ID" value="NZ_BAABRV010000013.1"/>
</dbReference>
<evidence type="ECO:0000313" key="2">
    <source>
        <dbReference type="EMBL" id="GAA5535023.1"/>
    </source>
</evidence>
<keyword evidence="1" id="KW-1133">Transmembrane helix</keyword>
<keyword evidence="1" id="KW-0472">Membrane</keyword>
<dbReference type="Proteomes" id="UP001404956">
    <property type="component" value="Unassembled WGS sequence"/>
</dbReference>
<organism evidence="2 3">
    <name type="scientific">Deinococcus aluminii</name>
    <dbReference type="NCBI Taxonomy" id="1656885"/>
    <lineage>
        <taxon>Bacteria</taxon>
        <taxon>Thermotogati</taxon>
        <taxon>Deinococcota</taxon>
        <taxon>Deinococci</taxon>
        <taxon>Deinococcales</taxon>
        <taxon>Deinococcaceae</taxon>
        <taxon>Deinococcus</taxon>
    </lineage>
</organism>
<keyword evidence="1" id="KW-0812">Transmembrane</keyword>
<accession>A0ABP9XI35</accession>
<sequence length="242" mass="27125">MKDPVPSLLLAATSGAVAALLTWNLLQKSQRKKGHRQEEPAQFGEIDVQRINVREADGTLRLVISNRGRLPGNYFRGREYTNQREQAGLLFFNDEGTENGGLIFGGRRDAEGQGKHGLHLSFDRYEQDQTIFLSSGEIFTGDGVRQYRTLNIVDRPGWPIEDLVEVTQGKQGEELEQAVKGFFQNHEEAQPRLLLGKKADQTVGLRLFDPQGRPRLVLQVDPQGTPVLQFLDEAGHTVKQLP</sequence>
<evidence type="ECO:0000313" key="3">
    <source>
        <dbReference type="Proteomes" id="UP001404956"/>
    </source>
</evidence>
<reference evidence="2 3" key="1">
    <citation type="submission" date="2024-02" db="EMBL/GenBank/DDBJ databases">
        <title>Deinococcus aluminii NBRC 112889.</title>
        <authorList>
            <person name="Ichikawa N."/>
            <person name="Katano-Makiyama Y."/>
            <person name="Hidaka K."/>
        </authorList>
    </citation>
    <scope>NUCLEOTIDE SEQUENCE [LARGE SCALE GENOMIC DNA]</scope>
    <source>
        <strain evidence="2 3">NBRC 112889</strain>
    </source>
</reference>
<comment type="caution">
    <text evidence="2">The sequence shown here is derived from an EMBL/GenBank/DDBJ whole genome shotgun (WGS) entry which is preliminary data.</text>
</comment>
<feature type="transmembrane region" description="Helical" evidence="1">
    <location>
        <begin position="6"/>
        <end position="26"/>
    </location>
</feature>
<evidence type="ECO:0000256" key="1">
    <source>
        <dbReference type="SAM" id="Phobius"/>
    </source>
</evidence>
<name>A0ABP9XI35_9DEIO</name>
<keyword evidence="3" id="KW-1185">Reference proteome</keyword>
<dbReference type="EMBL" id="BAABRV010000013">
    <property type="protein sequence ID" value="GAA5535023.1"/>
    <property type="molecule type" value="Genomic_DNA"/>
</dbReference>